<organism evidence="1 2">
    <name type="scientific">Gossypium stocksii</name>
    <dbReference type="NCBI Taxonomy" id="47602"/>
    <lineage>
        <taxon>Eukaryota</taxon>
        <taxon>Viridiplantae</taxon>
        <taxon>Streptophyta</taxon>
        <taxon>Embryophyta</taxon>
        <taxon>Tracheophyta</taxon>
        <taxon>Spermatophyta</taxon>
        <taxon>Magnoliopsida</taxon>
        <taxon>eudicotyledons</taxon>
        <taxon>Gunneridae</taxon>
        <taxon>Pentapetalae</taxon>
        <taxon>rosids</taxon>
        <taxon>malvids</taxon>
        <taxon>Malvales</taxon>
        <taxon>Malvaceae</taxon>
        <taxon>Malvoideae</taxon>
        <taxon>Gossypium</taxon>
    </lineage>
</organism>
<evidence type="ECO:0000313" key="2">
    <source>
        <dbReference type="Proteomes" id="UP000828251"/>
    </source>
</evidence>
<reference evidence="1 2" key="1">
    <citation type="journal article" date="2021" name="Plant Biotechnol. J.">
        <title>Multi-omics assisted identification of the key and species-specific regulatory components of drought-tolerant mechanisms in Gossypium stocksii.</title>
        <authorList>
            <person name="Yu D."/>
            <person name="Ke L."/>
            <person name="Zhang D."/>
            <person name="Wu Y."/>
            <person name="Sun Y."/>
            <person name="Mei J."/>
            <person name="Sun J."/>
            <person name="Sun Y."/>
        </authorList>
    </citation>
    <scope>NUCLEOTIDE SEQUENCE [LARGE SCALE GENOMIC DNA]</scope>
    <source>
        <strain evidence="2">cv. E1</strain>
        <tissue evidence="1">Leaf</tissue>
    </source>
</reference>
<dbReference type="GO" id="GO:0003677">
    <property type="term" value="F:DNA binding"/>
    <property type="evidence" value="ECO:0007669"/>
    <property type="project" value="InterPro"/>
</dbReference>
<dbReference type="AlphaFoldDB" id="A0A9D3V8X9"/>
<proteinExistence type="predicted"/>
<evidence type="ECO:0000313" key="1">
    <source>
        <dbReference type="EMBL" id="KAH1073886.1"/>
    </source>
</evidence>
<accession>A0A9D3V8X9</accession>
<protein>
    <submittedName>
        <fullName evidence="1">Uncharacterized protein</fullName>
    </submittedName>
</protein>
<dbReference type="InterPro" id="IPR005508">
    <property type="entry name" value="At2g31720-like"/>
</dbReference>
<dbReference type="Proteomes" id="UP000828251">
    <property type="component" value="Unassembled WGS sequence"/>
</dbReference>
<dbReference type="Pfam" id="PF03754">
    <property type="entry name" value="At2g31720-like"/>
    <property type="match status" value="1"/>
</dbReference>
<keyword evidence="2" id="KW-1185">Reference proteome</keyword>
<dbReference type="OrthoDB" id="10406126at2759"/>
<gene>
    <name evidence="1" type="ORF">J1N35_026214</name>
</gene>
<sequence length="162" mass="19181">MDPKITRVDQEKLKEQNFKIKNVEKKSHGFGCGSFMQEKSFDNNDRLRRKCQFIEENIKNKRSIVSYPPSLLSKSLKQHVVEKLGGSNYFLVIQKQLFYIDVKLQASRFFISFLQLKSHEFLNESKAKQLKANKEAIKAHCWNQMEETEINFNRWDMSKSLI</sequence>
<comment type="caution">
    <text evidence="1">The sequence shown here is derived from an EMBL/GenBank/DDBJ whole genome shotgun (WGS) entry which is preliminary data.</text>
</comment>
<dbReference type="PANTHER" id="PTHR31541:SF25">
    <property type="entry name" value="GAMMA-GLIADIN B"/>
    <property type="match status" value="1"/>
</dbReference>
<name>A0A9D3V8X9_9ROSI</name>
<dbReference type="EMBL" id="JAIQCV010000008">
    <property type="protein sequence ID" value="KAH1073886.1"/>
    <property type="molecule type" value="Genomic_DNA"/>
</dbReference>
<dbReference type="PANTHER" id="PTHR31541">
    <property type="entry name" value="B3 DOMAIN PLANT PROTEIN-RELATED"/>
    <property type="match status" value="1"/>
</dbReference>